<dbReference type="Proteomes" id="UP000192422">
    <property type="component" value="Plasmid pTElox9"/>
</dbReference>
<proteinExistence type="predicted"/>
<sequence>MPEPWLLIAGIVVGGSFLLLASALLLSARLSEEHALDPAELHSDRLLATLPAEQGGTLQRDLARAGFVHPSAPTIFGVLKFVTGGASAIAGFMFLSMIPALSDIPIMTRLGFIGFTFSLGYLLPMRALSKRVAAYRVRIERAVPDALDLMQICVDAGQSLDLALLRVARELGAVHPELAAHFAWASEAVAAGLDREAAFMKIADETGNDDLRLLAMTLVQATKLGTPISRTLRVFGNDLRDHRLRKVEEKANVLPTKMTLGTMLFTVPPLLILLLTPAIVRLSDML</sequence>
<evidence type="ECO:0000256" key="3">
    <source>
        <dbReference type="ARBA" id="ARBA00022692"/>
    </source>
</evidence>
<keyword evidence="9" id="KW-1185">Reference proteome</keyword>
<feature type="transmembrane region" description="Helical" evidence="6">
    <location>
        <begin position="104"/>
        <end position="123"/>
    </location>
</feature>
<feature type="domain" description="Type II secretion system protein GspF" evidence="7">
    <location>
        <begin position="147"/>
        <end position="275"/>
    </location>
</feature>
<feature type="transmembrane region" description="Helical" evidence="6">
    <location>
        <begin position="78"/>
        <end position="98"/>
    </location>
</feature>
<organism evidence="8 9">
    <name type="scientific">Thioclava electrotropha</name>
    <dbReference type="NCBI Taxonomy" id="1549850"/>
    <lineage>
        <taxon>Bacteria</taxon>
        <taxon>Pseudomonadati</taxon>
        <taxon>Pseudomonadota</taxon>
        <taxon>Alphaproteobacteria</taxon>
        <taxon>Rhodobacterales</taxon>
        <taxon>Paracoccaceae</taxon>
        <taxon>Thioclava</taxon>
    </lineage>
</organism>
<evidence type="ECO:0000256" key="5">
    <source>
        <dbReference type="ARBA" id="ARBA00023136"/>
    </source>
</evidence>
<keyword evidence="4 6" id="KW-1133">Transmembrane helix</keyword>
<geneLocation type="plasmid" evidence="8 9">
    <name>pTElox9</name>
</geneLocation>
<dbReference type="PANTHER" id="PTHR35007">
    <property type="entry name" value="INTEGRAL MEMBRANE PROTEIN-RELATED"/>
    <property type="match status" value="1"/>
</dbReference>
<dbReference type="InterPro" id="IPR018076">
    <property type="entry name" value="T2SS_GspF_dom"/>
</dbReference>
<keyword evidence="3 6" id="KW-0812">Transmembrane</keyword>
<protein>
    <submittedName>
        <fullName evidence="8">Type II secretion system F family protein</fullName>
    </submittedName>
</protein>
<gene>
    <name evidence="8" type="ORF">AKL02_020510</name>
</gene>
<evidence type="ECO:0000256" key="2">
    <source>
        <dbReference type="ARBA" id="ARBA00022475"/>
    </source>
</evidence>
<dbReference type="RefSeq" id="WP_083080099.1">
    <property type="nucleotide sequence ID" value="NZ_CP053563.1"/>
</dbReference>
<comment type="subcellular location">
    <subcellularLocation>
        <location evidence="1">Cell membrane</location>
        <topology evidence="1">Multi-pass membrane protein</topology>
    </subcellularLocation>
</comment>
<accession>A0ABX6YZQ3</accession>
<dbReference type="Pfam" id="PF00482">
    <property type="entry name" value="T2SSF"/>
    <property type="match status" value="1"/>
</dbReference>
<keyword evidence="8" id="KW-0614">Plasmid</keyword>
<feature type="transmembrane region" description="Helical" evidence="6">
    <location>
        <begin position="260"/>
        <end position="280"/>
    </location>
</feature>
<evidence type="ECO:0000256" key="1">
    <source>
        <dbReference type="ARBA" id="ARBA00004651"/>
    </source>
</evidence>
<dbReference type="PANTHER" id="PTHR35007:SF2">
    <property type="entry name" value="PILUS ASSEMBLE PROTEIN"/>
    <property type="match status" value="1"/>
</dbReference>
<dbReference type="EMBL" id="CP053563">
    <property type="protein sequence ID" value="QPZ93366.1"/>
    <property type="molecule type" value="Genomic_DNA"/>
</dbReference>
<feature type="transmembrane region" description="Helical" evidence="6">
    <location>
        <begin position="6"/>
        <end position="26"/>
    </location>
</feature>
<evidence type="ECO:0000256" key="6">
    <source>
        <dbReference type="SAM" id="Phobius"/>
    </source>
</evidence>
<evidence type="ECO:0000313" key="9">
    <source>
        <dbReference type="Proteomes" id="UP000192422"/>
    </source>
</evidence>
<keyword evidence="2" id="KW-1003">Cell membrane</keyword>
<keyword evidence="5 6" id="KW-0472">Membrane</keyword>
<evidence type="ECO:0000313" key="8">
    <source>
        <dbReference type="EMBL" id="QPZ93366.1"/>
    </source>
</evidence>
<evidence type="ECO:0000259" key="7">
    <source>
        <dbReference type="Pfam" id="PF00482"/>
    </source>
</evidence>
<name>A0ABX6YZQ3_9RHOB</name>
<reference evidence="8 9" key="1">
    <citation type="submission" date="2020-05" db="EMBL/GenBank/DDBJ databases">
        <title>Thioclava electrotropha strain Elox9 finished genome.</title>
        <authorList>
            <person name="Rowe A.R."/>
            <person name="Wilbanks E.G."/>
        </authorList>
    </citation>
    <scope>NUCLEOTIDE SEQUENCE [LARGE SCALE GENOMIC DNA]</scope>
    <source>
        <strain evidence="8 9">Elox9</strain>
        <plasmid evidence="8 9">pTElox9</plasmid>
    </source>
</reference>
<evidence type="ECO:0000256" key="4">
    <source>
        <dbReference type="ARBA" id="ARBA00022989"/>
    </source>
</evidence>